<protein>
    <submittedName>
        <fullName evidence="8">RNA polymerase sigma factor</fullName>
    </submittedName>
</protein>
<keyword evidence="5" id="KW-0804">Transcription</keyword>
<dbReference type="GO" id="GO:0006352">
    <property type="term" value="P:DNA-templated transcription initiation"/>
    <property type="evidence" value="ECO:0007669"/>
    <property type="project" value="InterPro"/>
</dbReference>
<feature type="domain" description="RNA polymerase sigma factor 70 region 4 type 2" evidence="7">
    <location>
        <begin position="87"/>
        <end position="139"/>
    </location>
</feature>
<evidence type="ECO:0000256" key="5">
    <source>
        <dbReference type="ARBA" id="ARBA00023163"/>
    </source>
</evidence>
<dbReference type="Pfam" id="PF08281">
    <property type="entry name" value="Sigma70_r4_2"/>
    <property type="match status" value="1"/>
</dbReference>
<dbReference type="PANTHER" id="PTHR43133:SF8">
    <property type="entry name" value="RNA POLYMERASE SIGMA FACTOR HI_1459-RELATED"/>
    <property type="match status" value="1"/>
</dbReference>
<evidence type="ECO:0000256" key="2">
    <source>
        <dbReference type="ARBA" id="ARBA00023015"/>
    </source>
</evidence>
<dbReference type="InterPro" id="IPR014284">
    <property type="entry name" value="RNA_pol_sigma-70_dom"/>
</dbReference>
<dbReference type="NCBIfam" id="TIGR02937">
    <property type="entry name" value="sigma70-ECF"/>
    <property type="match status" value="1"/>
</dbReference>
<evidence type="ECO:0000259" key="7">
    <source>
        <dbReference type="Pfam" id="PF08281"/>
    </source>
</evidence>
<evidence type="ECO:0000313" key="8">
    <source>
        <dbReference type="EMBL" id="QHW31343.1"/>
    </source>
</evidence>
<dbReference type="Gene3D" id="1.10.1740.10">
    <property type="match status" value="1"/>
</dbReference>
<dbReference type="EMBL" id="CP048286">
    <property type="protein sequence ID" value="QHW31343.1"/>
    <property type="molecule type" value="Genomic_DNA"/>
</dbReference>
<dbReference type="GO" id="GO:0016987">
    <property type="term" value="F:sigma factor activity"/>
    <property type="evidence" value="ECO:0007669"/>
    <property type="project" value="UniProtKB-KW"/>
</dbReference>
<keyword evidence="4" id="KW-0238">DNA-binding</keyword>
<reference evidence="8 9" key="1">
    <citation type="submission" date="2020-02" db="EMBL/GenBank/DDBJ databases">
        <title>Paenibacillus sp. nov., isolated from rhizosphere soil of tomato.</title>
        <authorList>
            <person name="Weon H.-Y."/>
            <person name="Lee S.A."/>
        </authorList>
    </citation>
    <scope>NUCLEOTIDE SEQUENCE [LARGE SCALE GENOMIC DNA]</scope>
    <source>
        <strain evidence="8 9">14171R-81</strain>
    </source>
</reference>
<comment type="similarity">
    <text evidence="1">Belongs to the sigma-70 factor family. ECF subfamily.</text>
</comment>
<dbReference type="SUPFAM" id="SSF88946">
    <property type="entry name" value="Sigma2 domain of RNA polymerase sigma factors"/>
    <property type="match status" value="1"/>
</dbReference>
<dbReference type="AlphaFoldDB" id="A0A6C0P0A2"/>
<keyword evidence="3" id="KW-0731">Sigma factor</keyword>
<feature type="domain" description="RNA polymerase sigma-70 region 2" evidence="6">
    <location>
        <begin position="4"/>
        <end position="63"/>
    </location>
</feature>
<dbReference type="Proteomes" id="UP000479114">
    <property type="component" value="Chromosome"/>
</dbReference>
<dbReference type="PANTHER" id="PTHR43133">
    <property type="entry name" value="RNA POLYMERASE ECF-TYPE SIGMA FACTO"/>
    <property type="match status" value="1"/>
</dbReference>
<dbReference type="SUPFAM" id="SSF88659">
    <property type="entry name" value="Sigma3 and sigma4 domains of RNA polymerase sigma factors"/>
    <property type="match status" value="1"/>
</dbReference>
<dbReference type="InterPro" id="IPR036388">
    <property type="entry name" value="WH-like_DNA-bd_sf"/>
</dbReference>
<evidence type="ECO:0000313" key="9">
    <source>
        <dbReference type="Proteomes" id="UP000479114"/>
    </source>
</evidence>
<sequence length="222" mass="25690">MKVLIYRYSLRMTNDPWEAEDLSQDALLKVHRALELNPQLSISKAYLFRVVSNAWKDKWKRRKGRQALFGDAVLDVAVQDGELSTRELLEVLAERLSPRSLVILLLRDVFDFTARETAAFLSSTEEAIQVALGRARLRLRKLADRSKAEEGLGEARRQSAQWGPHDFDKLVDAFRRRDPRSICRAYIGLARQRVRISRLLWSNGKLAFYLEDPDGNRFMITE</sequence>
<organism evidence="8 9">
    <name type="scientific">Paenibacillus rhizovicinus</name>
    <dbReference type="NCBI Taxonomy" id="2704463"/>
    <lineage>
        <taxon>Bacteria</taxon>
        <taxon>Bacillati</taxon>
        <taxon>Bacillota</taxon>
        <taxon>Bacilli</taxon>
        <taxon>Bacillales</taxon>
        <taxon>Paenibacillaceae</taxon>
        <taxon>Paenibacillus</taxon>
    </lineage>
</organism>
<evidence type="ECO:0000259" key="6">
    <source>
        <dbReference type="Pfam" id="PF04542"/>
    </source>
</evidence>
<dbReference type="InterPro" id="IPR013325">
    <property type="entry name" value="RNA_pol_sigma_r2"/>
</dbReference>
<dbReference type="InterPro" id="IPR013324">
    <property type="entry name" value="RNA_pol_sigma_r3/r4-like"/>
</dbReference>
<keyword evidence="2" id="KW-0805">Transcription regulation</keyword>
<gene>
    <name evidence="8" type="ORF">GZH47_11135</name>
</gene>
<name>A0A6C0P0A2_9BACL</name>
<dbReference type="Pfam" id="PF04542">
    <property type="entry name" value="Sigma70_r2"/>
    <property type="match status" value="1"/>
</dbReference>
<dbReference type="GO" id="GO:0003677">
    <property type="term" value="F:DNA binding"/>
    <property type="evidence" value="ECO:0007669"/>
    <property type="project" value="UniProtKB-KW"/>
</dbReference>
<accession>A0A6C0P0A2</accession>
<keyword evidence="9" id="KW-1185">Reference proteome</keyword>
<dbReference type="InterPro" id="IPR039425">
    <property type="entry name" value="RNA_pol_sigma-70-like"/>
</dbReference>
<dbReference type="InterPro" id="IPR007627">
    <property type="entry name" value="RNA_pol_sigma70_r2"/>
</dbReference>
<dbReference type="InterPro" id="IPR013249">
    <property type="entry name" value="RNA_pol_sigma70_r4_t2"/>
</dbReference>
<evidence type="ECO:0000256" key="3">
    <source>
        <dbReference type="ARBA" id="ARBA00023082"/>
    </source>
</evidence>
<evidence type="ECO:0000256" key="1">
    <source>
        <dbReference type="ARBA" id="ARBA00010641"/>
    </source>
</evidence>
<dbReference type="Gene3D" id="1.10.10.10">
    <property type="entry name" value="Winged helix-like DNA-binding domain superfamily/Winged helix DNA-binding domain"/>
    <property type="match status" value="1"/>
</dbReference>
<proteinExistence type="inferred from homology"/>
<dbReference type="KEGG" id="prz:GZH47_11135"/>
<dbReference type="RefSeq" id="WP_162640151.1">
    <property type="nucleotide sequence ID" value="NZ_CP048286.1"/>
</dbReference>
<evidence type="ECO:0000256" key="4">
    <source>
        <dbReference type="ARBA" id="ARBA00023125"/>
    </source>
</evidence>